<dbReference type="HOGENOM" id="CLU_378592_0_0_1"/>
<evidence type="ECO:0000313" key="3">
    <source>
        <dbReference type="Proteomes" id="UP000002872"/>
    </source>
</evidence>
<dbReference type="EMBL" id="GL870879">
    <property type="protein sequence ID" value="EIJ88230.1"/>
    <property type="molecule type" value="Genomic_DNA"/>
</dbReference>
<evidence type="ECO:0000256" key="1">
    <source>
        <dbReference type="SAM" id="SignalP"/>
    </source>
</evidence>
<dbReference type="OMA" id="VTIMNDK"/>
<dbReference type="VEuPathDB" id="MicrosporidiaDB:NEQG_01674"/>
<dbReference type="OrthoDB" id="2186578at2759"/>
<reference evidence="2" key="1">
    <citation type="submission" date="2011-01" db="EMBL/GenBank/DDBJ databases">
        <title>The Genome Sequence of Nematocida parisii strain ERTm3.</title>
        <authorList>
            <consortium name="The Broad Institute Genome Sequencing Platform"/>
            <consortium name="The Broad Institute Genome Sequencing Center for Infectious Disease"/>
            <person name="Cuomo C."/>
            <person name="Troemel E."/>
            <person name="Young S.K."/>
            <person name="Zeng Q."/>
            <person name="Gargeya S."/>
            <person name="Fitzgerald M."/>
            <person name="Haas B."/>
            <person name="Abouelleil A."/>
            <person name="Alvarado L."/>
            <person name="Arachchi H.M."/>
            <person name="Berlin A."/>
            <person name="Chapman S.B."/>
            <person name="Gearin G."/>
            <person name="Goldberg J."/>
            <person name="Griggs A."/>
            <person name="Gujja S."/>
            <person name="Hansen M."/>
            <person name="Heiman D."/>
            <person name="Howarth C."/>
            <person name="Larimer J."/>
            <person name="Lui A."/>
            <person name="MacDonald P.J.P."/>
            <person name="McCowen C."/>
            <person name="Montmayeur A."/>
            <person name="Murphy C."/>
            <person name="Neiman D."/>
            <person name="Pearson M."/>
            <person name="Priest M."/>
            <person name="Roberts A."/>
            <person name="Saif S."/>
            <person name="Shea T."/>
            <person name="Sisk P."/>
            <person name="Stolte C."/>
            <person name="Sykes S."/>
            <person name="Wortman J."/>
            <person name="Nusbaum C."/>
            <person name="Birren B."/>
        </authorList>
    </citation>
    <scope>NUCLEOTIDE SEQUENCE</scope>
    <source>
        <strain evidence="2">ERTm3</strain>
    </source>
</reference>
<dbReference type="Proteomes" id="UP000002872">
    <property type="component" value="Unassembled WGS sequence"/>
</dbReference>
<name>I3EG83_NEMP3</name>
<keyword evidence="3" id="KW-1185">Reference proteome</keyword>
<feature type="chain" id="PRO_5003670523" evidence="1">
    <location>
        <begin position="28"/>
        <end position="732"/>
    </location>
</feature>
<proteinExistence type="predicted"/>
<gene>
    <name evidence="2" type="ORF">NEQG_01674</name>
</gene>
<keyword evidence="1" id="KW-0732">Signal</keyword>
<protein>
    <submittedName>
        <fullName evidence="2">Uncharacterized protein</fullName>
    </submittedName>
</protein>
<dbReference type="InParanoid" id="I3EG83"/>
<sequence length="732" mass="85412">MKLHHKSLSKSIQAIRMLLLLLPSVFSLEKSTNSDEPGTINILPYTAFFNKKAYHTPKVQELPKSFIAGFKPIEKYTQALKYLEDIEKKKKGRVRPYINDEMFERTVISVFYTKEYFLTLQRDWELGKKLHIYDVYLDNFITMVKMANIPHFAKHEGLYLSIRDINTILALYEIFSMDKYVRIPIHIKEKFKMDMTKRECFKENLRVLLQFNENANSEYLKILRDIRYKNRHVLMAEVPPRRIDSKSWIKWLLRREVNLDVFWYLFSTLCNTVKDNNLKKIVTYVKETSVLGKKGIQLFFSNKKAPNTDYVGLSYYLLYNNQLKVKNIEVVIQEDLEIPELQFSSVMEVFQLVRVVYMRSLGNFKRIQNNLSLVNIVLDIEKKRSERRMKPIMSGFVIYDYNSLNEFGKKQILAMNFTEVGFMTELYRDRVCVDKSHPCLFRLNHRSPNFLGKFSISVPNAANIETLVSPYDYVFEELNLEKLYNLSDLKISLPENELKEPYKDSELPLIAREKMNIKTVRLYGESTQQEAAYVNMFKKILKIQSVESIDITDVAIMNSEIVSALESKDNLVKKKVKLFAFTYFDPGFDKAENGGQDFIPTAVTLEKIFKALPNLQRMDVTIMNDKAEGKALLQDFLYLLKCKGTIYTEEQLRNIVNIKINSPLLYTSVHTCDDIVGIGLRRLLPAVREIFRAPLSCPNGNSSDIVKKVVIPEFMHSLDHVLRPNMCTPEAV</sequence>
<feature type="signal peptide" evidence="1">
    <location>
        <begin position="1"/>
        <end position="27"/>
    </location>
</feature>
<organism evidence="2 3">
    <name type="scientific">Nematocida parisii (strain ERTm3)</name>
    <name type="common">Nematode killer fungus</name>
    <dbReference type="NCBI Taxonomy" id="935791"/>
    <lineage>
        <taxon>Eukaryota</taxon>
        <taxon>Fungi</taxon>
        <taxon>Fungi incertae sedis</taxon>
        <taxon>Microsporidia</taxon>
        <taxon>Nematocida</taxon>
    </lineage>
</organism>
<evidence type="ECO:0000313" key="2">
    <source>
        <dbReference type="EMBL" id="EIJ88230.1"/>
    </source>
</evidence>
<dbReference type="AlphaFoldDB" id="I3EG83"/>
<accession>I3EG83</accession>